<dbReference type="AlphaFoldDB" id="A0A1N6XTQ1"/>
<keyword evidence="2" id="KW-1185">Reference proteome</keyword>
<gene>
    <name evidence="1" type="ORF">SAMN05920897_1312</name>
</gene>
<dbReference type="Proteomes" id="UP000186400">
    <property type="component" value="Unassembled WGS sequence"/>
</dbReference>
<name>A0A1N6XTQ1_9SPIO</name>
<dbReference type="RefSeq" id="WP_076489943.1">
    <property type="nucleotide sequence ID" value="NZ_FTMS01000031.1"/>
</dbReference>
<organism evidence="1 2">
    <name type="scientific">Alkalispirochaeta americana</name>
    <dbReference type="NCBI Taxonomy" id="159291"/>
    <lineage>
        <taxon>Bacteria</taxon>
        <taxon>Pseudomonadati</taxon>
        <taxon>Spirochaetota</taxon>
        <taxon>Spirochaetia</taxon>
        <taxon>Spirochaetales</taxon>
        <taxon>Spirochaetaceae</taxon>
        <taxon>Alkalispirochaeta</taxon>
    </lineage>
</organism>
<accession>A0A1N6XTQ1</accession>
<protein>
    <submittedName>
        <fullName evidence="1">Uncharacterized protein</fullName>
    </submittedName>
</protein>
<evidence type="ECO:0000313" key="1">
    <source>
        <dbReference type="EMBL" id="SIR05700.1"/>
    </source>
</evidence>
<sequence length="168" mass="18481">MGSKTCRFKAEIKWGSADEQPDDPAVMPQALITACELWKQAGGRSGADKQLLAEICTLTAKALRCSFIKDNLFDGTEDILANDDIEGENITVYAADFSKGCVPTVRASAEFQLPMTIEFGSQEEVEAWEEENDYLAAGVSFQFLPIDDTTDYLGSLSNHEELSLRLVE</sequence>
<dbReference type="EMBL" id="FTMS01000031">
    <property type="protein sequence ID" value="SIR05700.1"/>
    <property type="molecule type" value="Genomic_DNA"/>
</dbReference>
<proteinExistence type="predicted"/>
<reference evidence="1 2" key="1">
    <citation type="submission" date="2017-01" db="EMBL/GenBank/DDBJ databases">
        <authorList>
            <person name="Mah S.A."/>
            <person name="Swanson W.J."/>
            <person name="Moy G.W."/>
            <person name="Vacquier V.D."/>
        </authorList>
    </citation>
    <scope>NUCLEOTIDE SEQUENCE [LARGE SCALE GENOMIC DNA]</scope>
    <source>
        <strain evidence="1 2">ASpG1</strain>
    </source>
</reference>
<evidence type="ECO:0000313" key="2">
    <source>
        <dbReference type="Proteomes" id="UP000186400"/>
    </source>
</evidence>
<dbReference type="PROSITE" id="PS51257">
    <property type="entry name" value="PROKAR_LIPOPROTEIN"/>
    <property type="match status" value="1"/>
</dbReference>